<accession>W6PY92</accession>
<dbReference type="EMBL" id="HG792015">
    <property type="protein sequence ID" value="CDM28975.1"/>
    <property type="molecule type" value="Genomic_DNA"/>
</dbReference>
<dbReference type="Proteomes" id="UP000030686">
    <property type="component" value="Unassembled WGS sequence"/>
</dbReference>
<dbReference type="OMA" id="KSKWESM"/>
<sequence>MIYSFFFTTWPFWYLGEDEILIYQMIGFVEKLVAEWKSKWESMLRNSRHNLELEDDYGTSKLEREFAGLPDPTLKPLLHIIQGLMRFLPSSRLIAEEALDLLGNVQD</sequence>
<dbReference type="OrthoDB" id="5979581at2759"/>
<name>W6PY92_PENRF</name>
<keyword evidence="2" id="KW-1185">Reference proteome</keyword>
<dbReference type="AlphaFoldDB" id="W6PY92"/>
<protein>
    <submittedName>
        <fullName evidence="1">Genomic scaffold, ProqFM164S01</fullName>
    </submittedName>
</protein>
<evidence type="ECO:0000313" key="2">
    <source>
        <dbReference type="Proteomes" id="UP000030686"/>
    </source>
</evidence>
<dbReference type="STRING" id="1365484.W6PY92"/>
<proteinExistence type="predicted"/>
<reference evidence="1" key="1">
    <citation type="journal article" date="2014" name="Nat. Commun.">
        <title>Multiple recent horizontal transfers of a large genomic region in cheese making fungi.</title>
        <authorList>
            <person name="Cheeseman K."/>
            <person name="Ropars J."/>
            <person name="Renault P."/>
            <person name="Dupont J."/>
            <person name="Gouzy J."/>
            <person name="Branca A."/>
            <person name="Abraham A.L."/>
            <person name="Ceppi M."/>
            <person name="Conseiller E."/>
            <person name="Debuchy R."/>
            <person name="Malagnac F."/>
            <person name="Goarin A."/>
            <person name="Silar P."/>
            <person name="Lacoste S."/>
            <person name="Sallet E."/>
            <person name="Bensimon A."/>
            <person name="Giraud T."/>
            <person name="Brygoo Y."/>
        </authorList>
    </citation>
    <scope>NUCLEOTIDE SEQUENCE [LARGE SCALE GENOMIC DNA]</scope>
    <source>
        <strain evidence="1">FM164</strain>
    </source>
</reference>
<organism evidence="1 2">
    <name type="scientific">Penicillium roqueforti (strain FM164)</name>
    <dbReference type="NCBI Taxonomy" id="1365484"/>
    <lineage>
        <taxon>Eukaryota</taxon>
        <taxon>Fungi</taxon>
        <taxon>Dikarya</taxon>
        <taxon>Ascomycota</taxon>
        <taxon>Pezizomycotina</taxon>
        <taxon>Eurotiomycetes</taxon>
        <taxon>Eurotiomycetidae</taxon>
        <taxon>Eurotiales</taxon>
        <taxon>Aspergillaceae</taxon>
        <taxon>Penicillium</taxon>
    </lineage>
</organism>
<gene>
    <name evidence="1" type="ORF">PROQFM164_S01g002786</name>
</gene>
<evidence type="ECO:0000313" key="1">
    <source>
        <dbReference type="EMBL" id="CDM28975.1"/>
    </source>
</evidence>